<keyword evidence="4" id="KW-0997">Cell inner membrane</keyword>
<gene>
    <name evidence="11" type="ORF">FHX48_000799</name>
</gene>
<dbReference type="GO" id="GO:0000103">
    <property type="term" value="P:sulfate assimilation"/>
    <property type="evidence" value="ECO:0007669"/>
    <property type="project" value="TreeGrafter"/>
</dbReference>
<accession>A0A7W3JMT0</accession>
<organism evidence="11 12">
    <name type="scientific">Microbacterium halimionae</name>
    <dbReference type="NCBI Taxonomy" id="1526413"/>
    <lineage>
        <taxon>Bacteria</taxon>
        <taxon>Bacillati</taxon>
        <taxon>Actinomycetota</taxon>
        <taxon>Actinomycetes</taxon>
        <taxon>Micrococcales</taxon>
        <taxon>Microbacteriaceae</taxon>
        <taxon>Microbacterium</taxon>
    </lineage>
</organism>
<keyword evidence="6 10" id="KW-0812">Transmembrane</keyword>
<comment type="subcellular location">
    <subcellularLocation>
        <location evidence="1">Membrane</location>
        <topology evidence="1">Multi-pass membrane protein</topology>
    </subcellularLocation>
</comment>
<keyword evidence="9 10" id="KW-0472">Membrane</keyword>
<dbReference type="InterPro" id="IPR059112">
    <property type="entry name" value="CysZ/EI24"/>
</dbReference>
<evidence type="ECO:0000256" key="6">
    <source>
        <dbReference type="ARBA" id="ARBA00022692"/>
    </source>
</evidence>
<keyword evidence="2" id="KW-0813">Transport</keyword>
<name>A0A7W3JMT0_9MICO</name>
<evidence type="ECO:0000256" key="4">
    <source>
        <dbReference type="ARBA" id="ARBA00022519"/>
    </source>
</evidence>
<evidence type="ECO:0000313" key="12">
    <source>
        <dbReference type="Proteomes" id="UP000526083"/>
    </source>
</evidence>
<feature type="transmembrane region" description="Helical" evidence="10">
    <location>
        <begin position="203"/>
        <end position="228"/>
    </location>
</feature>
<reference evidence="11 12" key="1">
    <citation type="submission" date="2020-07" db="EMBL/GenBank/DDBJ databases">
        <title>Sequencing the genomes of 1000 actinobacteria strains.</title>
        <authorList>
            <person name="Klenk H.-P."/>
        </authorList>
    </citation>
    <scope>NUCLEOTIDE SEQUENCE [LARGE SCALE GENOMIC DNA]</scope>
    <source>
        <strain evidence="11 12">DSM 27576</strain>
    </source>
</reference>
<keyword evidence="12" id="KW-1185">Reference proteome</keyword>
<evidence type="ECO:0000256" key="1">
    <source>
        <dbReference type="ARBA" id="ARBA00004141"/>
    </source>
</evidence>
<keyword evidence="7 10" id="KW-1133">Transmembrane helix</keyword>
<sequence length="250" mass="26002">MREFLRGVMLLGQGFAWWRRRPGVMLGGLIPAVIVGVGMLAALIALGFALPTVTVAVTPFAENWPGIWATALRVTVGTALVGATLVLLAVSFTALCLMIGDPFYNRIWQRIENDLDNQAPSVDTGFWQGIRDALSLLVRGIGVSILAGLLGLIPAVGGILGATVGVTLTGWLLADELSSRALGARGIPRRERRALLGTSRARALGFGVATQACFLVPLGAVVTMPAAVAGSTLLARSLVAADPPTPGTLD</sequence>
<dbReference type="GO" id="GO:0005886">
    <property type="term" value="C:plasma membrane"/>
    <property type="evidence" value="ECO:0007669"/>
    <property type="project" value="TreeGrafter"/>
</dbReference>
<evidence type="ECO:0000256" key="10">
    <source>
        <dbReference type="SAM" id="Phobius"/>
    </source>
</evidence>
<evidence type="ECO:0000256" key="2">
    <source>
        <dbReference type="ARBA" id="ARBA00022448"/>
    </source>
</evidence>
<feature type="transmembrane region" description="Helical" evidence="10">
    <location>
        <begin position="70"/>
        <end position="100"/>
    </location>
</feature>
<keyword evidence="3" id="KW-1003">Cell membrane</keyword>
<dbReference type="RefSeq" id="WP_167048767.1">
    <property type="nucleotide sequence ID" value="NZ_JAAOZB010000002.1"/>
</dbReference>
<evidence type="ECO:0000256" key="3">
    <source>
        <dbReference type="ARBA" id="ARBA00022475"/>
    </source>
</evidence>
<dbReference type="InterPro" id="IPR050480">
    <property type="entry name" value="CysZ-like"/>
</dbReference>
<dbReference type="Pfam" id="PF07264">
    <property type="entry name" value="EI24"/>
    <property type="match status" value="1"/>
</dbReference>
<feature type="transmembrane region" description="Helical" evidence="10">
    <location>
        <begin position="29"/>
        <end position="50"/>
    </location>
</feature>
<dbReference type="GO" id="GO:0009675">
    <property type="term" value="F:high-affinity sulfate:proton symporter activity"/>
    <property type="evidence" value="ECO:0007669"/>
    <property type="project" value="TreeGrafter"/>
</dbReference>
<dbReference type="Proteomes" id="UP000526083">
    <property type="component" value="Unassembled WGS sequence"/>
</dbReference>
<evidence type="ECO:0000256" key="7">
    <source>
        <dbReference type="ARBA" id="ARBA00022989"/>
    </source>
</evidence>
<evidence type="ECO:0000256" key="9">
    <source>
        <dbReference type="ARBA" id="ARBA00023136"/>
    </source>
</evidence>
<keyword evidence="5" id="KW-0028">Amino-acid biosynthesis</keyword>
<evidence type="ECO:0000256" key="5">
    <source>
        <dbReference type="ARBA" id="ARBA00022605"/>
    </source>
</evidence>
<evidence type="ECO:0000256" key="8">
    <source>
        <dbReference type="ARBA" id="ARBA00023032"/>
    </source>
</evidence>
<dbReference type="PANTHER" id="PTHR37468:SF1">
    <property type="entry name" value="SULFATE TRANSPORTER CYSZ"/>
    <property type="match status" value="1"/>
</dbReference>
<dbReference type="AlphaFoldDB" id="A0A7W3JMT0"/>
<evidence type="ECO:0000313" key="11">
    <source>
        <dbReference type="EMBL" id="MBA8815747.1"/>
    </source>
</evidence>
<feature type="transmembrane region" description="Helical" evidence="10">
    <location>
        <begin position="136"/>
        <end position="153"/>
    </location>
</feature>
<dbReference type="GO" id="GO:0019344">
    <property type="term" value="P:cysteine biosynthetic process"/>
    <property type="evidence" value="ECO:0007669"/>
    <property type="project" value="TreeGrafter"/>
</dbReference>
<keyword evidence="8" id="KW-0764">Sulfate transport</keyword>
<dbReference type="PANTHER" id="PTHR37468">
    <property type="entry name" value="SULFATE TRANSPORTER CYSZ"/>
    <property type="match status" value="1"/>
</dbReference>
<dbReference type="EMBL" id="JACGWY010000001">
    <property type="protein sequence ID" value="MBA8815747.1"/>
    <property type="molecule type" value="Genomic_DNA"/>
</dbReference>
<comment type="caution">
    <text evidence="11">The sequence shown here is derived from an EMBL/GenBank/DDBJ whole genome shotgun (WGS) entry which is preliminary data.</text>
</comment>
<proteinExistence type="predicted"/>
<protein>
    <submittedName>
        <fullName evidence="11">CysZ protein</fullName>
    </submittedName>
</protein>